<keyword evidence="2" id="KW-1185">Reference proteome</keyword>
<gene>
    <name evidence="1" type="ORF">RPERSI_LOCUS2833</name>
</gene>
<organism evidence="1 2">
    <name type="scientific">Racocetra persica</name>
    <dbReference type="NCBI Taxonomy" id="160502"/>
    <lineage>
        <taxon>Eukaryota</taxon>
        <taxon>Fungi</taxon>
        <taxon>Fungi incertae sedis</taxon>
        <taxon>Mucoromycota</taxon>
        <taxon>Glomeromycotina</taxon>
        <taxon>Glomeromycetes</taxon>
        <taxon>Diversisporales</taxon>
        <taxon>Gigasporaceae</taxon>
        <taxon>Racocetra</taxon>
    </lineage>
</organism>
<dbReference type="Proteomes" id="UP000789920">
    <property type="component" value="Unassembled WGS sequence"/>
</dbReference>
<name>A0ACA9LDB1_9GLOM</name>
<reference evidence="1" key="1">
    <citation type="submission" date="2021-06" db="EMBL/GenBank/DDBJ databases">
        <authorList>
            <person name="Kallberg Y."/>
            <person name="Tangrot J."/>
            <person name="Rosling A."/>
        </authorList>
    </citation>
    <scope>NUCLEOTIDE SEQUENCE</scope>
    <source>
        <strain evidence="1">MA461A</strain>
    </source>
</reference>
<accession>A0ACA9LDB1</accession>
<comment type="caution">
    <text evidence="1">The sequence shown here is derived from an EMBL/GenBank/DDBJ whole genome shotgun (WGS) entry which is preliminary data.</text>
</comment>
<protein>
    <submittedName>
        <fullName evidence="1">15293_t:CDS:1</fullName>
    </submittedName>
</protein>
<sequence>MQSLYAQDNIFYTRKVTDPIISNIDLYCQTYSRGVILYNQEKLTTDKSTVSSRSMSEPLKKFSLNGMNDPFWSKVHVCRYSNMNFTPKCNFSSSAGLLQRGHRLCLKYAL</sequence>
<dbReference type="EMBL" id="CAJVQC010003268">
    <property type="protein sequence ID" value="CAG8523979.1"/>
    <property type="molecule type" value="Genomic_DNA"/>
</dbReference>
<evidence type="ECO:0000313" key="1">
    <source>
        <dbReference type="EMBL" id="CAG8523979.1"/>
    </source>
</evidence>
<evidence type="ECO:0000313" key="2">
    <source>
        <dbReference type="Proteomes" id="UP000789920"/>
    </source>
</evidence>
<proteinExistence type="predicted"/>